<name>A0A8J2M5B0_9BILA</name>
<dbReference type="GO" id="GO:0015271">
    <property type="term" value="F:outward rectifier potassium channel activity"/>
    <property type="evidence" value="ECO:0007669"/>
    <property type="project" value="TreeGrafter"/>
</dbReference>
<evidence type="ECO:0000256" key="3">
    <source>
        <dbReference type="ARBA" id="ARBA00022692"/>
    </source>
</evidence>
<dbReference type="EMBL" id="CAKAEH010001281">
    <property type="protein sequence ID" value="CAG9534005.1"/>
    <property type="molecule type" value="Genomic_DNA"/>
</dbReference>
<dbReference type="PANTHER" id="PTHR11003">
    <property type="entry name" value="POTASSIUM CHANNEL, SUBFAMILY K"/>
    <property type="match status" value="1"/>
</dbReference>
<evidence type="ECO:0000256" key="1">
    <source>
        <dbReference type="ARBA" id="ARBA00004141"/>
    </source>
</evidence>
<dbReference type="OrthoDB" id="297496at2759"/>
<dbReference type="SUPFAM" id="SSF81324">
    <property type="entry name" value="Voltage-gated potassium channels"/>
    <property type="match status" value="2"/>
</dbReference>
<dbReference type="InterPro" id="IPR003280">
    <property type="entry name" value="2pore_dom_K_chnl"/>
</dbReference>
<organism evidence="12 13">
    <name type="scientific">Cercopithifilaria johnstoni</name>
    <dbReference type="NCBI Taxonomy" id="2874296"/>
    <lineage>
        <taxon>Eukaryota</taxon>
        <taxon>Metazoa</taxon>
        <taxon>Ecdysozoa</taxon>
        <taxon>Nematoda</taxon>
        <taxon>Chromadorea</taxon>
        <taxon>Rhabditida</taxon>
        <taxon>Spirurina</taxon>
        <taxon>Spiruromorpha</taxon>
        <taxon>Filarioidea</taxon>
        <taxon>Onchocercidae</taxon>
        <taxon>Cercopithifilaria</taxon>
    </lineage>
</organism>
<dbReference type="Pfam" id="PF07885">
    <property type="entry name" value="Ion_trans_2"/>
    <property type="match status" value="2"/>
</dbReference>
<dbReference type="Gene3D" id="1.10.287.70">
    <property type="match status" value="1"/>
</dbReference>
<feature type="compositionally biased region" description="Low complexity" evidence="9">
    <location>
        <begin position="432"/>
        <end position="453"/>
    </location>
</feature>
<gene>
    <name evidence="12" type="ORF">CJOHNSTONI_LOCUS4186</name>
</gene>
<feature type="transmembrane region" description="Helical" evidence="10">
    <location>
        <begin position="20"/>
        <end position="39"/>
    </location>
</feature>
<dbReference type="PANTHER" id="PTHR11003:SF110">
    <property type="entry name" value="POTASSIUM CHANNEL DOMAIN-CONTAINING PROTEIN"/>
    <property type="match status" value="1"/>
</dbReference>
<evidence type="ECO:0000256" key="6">
    <source>
        <dbReference type="ARBA" id="ARBA00023136"/>
    </source>
</evidence>
<evidence type="ECO:0000313" key="12">
    <source>
        <dbReference type="EMBL" id="CAG9534005.1"/>
    </source>
</evidence>
<feature type="domain" description="Potassium channel" evidence="11">
    <location>
        <begin position="238"/>
        <end position="306"/>
    </location>
</feature>
<feature type="transmembrane region" description="Helical" evidence="10">
    <location>
        <begin position="228"/>
        <end position="247"/>
    </location>
</feature>
<dbReference type="PRINTS" id="PR01333">
    <property type="entry name" value="2POREKCHANEL"/>
</dbReference>
<keyword evidence="6 10" id="KW-0472">Membrane</keyword>
<keyword evidence="5 8" id="KW-0406">Ion transport</keyword>
<keyword evidence="2 8" id="KW-0813">Transport</keyword>
<evidence type="ECO:0000259" key="11">
    <source>
        <dbReference type="Pfam" id="PF07885"/>
    </source>
</evidence>
<dbReference type="Proteomes" id="UP000746747">
    <property type="component" value="Unassembled WGS sequence"/>
</dbReference>
<evidence type="ECO:0000256" key="5">
    <source>
        <dbReference type="ARBA" id="ARBA00023065"/>
    </source>
</evidence>
<feature type="transmembrane region" description="Helical" evidence="10">
    <location>
        <begin position="153"/>
        <end position="173"/>
    </location>
</feature>
<dbReference type="InterPro" id="IPR013099">
    <property type="entry name" value="K_chnl_dom"/>
</dbReference>
<reference evidence="12" key="1">
    <citation type="submission" date="2021-09" db="EMBL/GenBank/DDBJ databases">
        <authorList>
            <consortium name="Pathogen Informatics"/>
        </authorList>
    </citation>
    <scope>NUCLEOTIDE SEQUENCE</scope>
</reference>
<keyword evidence="7 8" id="KW-0407">Ion channel</keyword>
<keyword evidence="4 10" id="KW-1133">Transmembrane helix</keyword>
<evidence type="ECO:0000256" key="10">
    <source>
        <dbReference type="SAM" id="Phobius"/>
    </source>
</evidence>
<evidence type="ECO:0000256" key="9">
    <source>
        <dbReference type="SAM" id="MobiDB-lite"/>
    </source>
</evidence>
<evidence type="ECO:0000256" key="4">
    <source>
        <dbReference type="ARBA" id="ARBA00022989"/>
    </source>
</evidence>
<evidence type="ECO:0000256" key="8">
    <source>
        <dbReference type="RuleBase" id="RU003857"/>
    </source>
</evidence>
<feature type="transmembrane region" description="Helical" evidence="10">
    <location>
        <begin position="125"/>
        <end position="147"/>
    </location>
</feature>
<dbReference type="AlphaFoldDB" id="A0A8J2M5B0"/>
<keyword evidence="3 8" id="KW-0812">Transmembrane</keyword>
<dbReference type="GO" id="GO:0022841">
    <property type="term" value="F:potassium ion leak channel activity"/>
    <property type="evidence" value="ECO:0007669"/>
    <property type="project" value="TreeGrafter"/>
</dbReference>
<comment type="caution">
    <text evidence="12">The sequence shown here is derived from an EMBL/GenBank/DDBJ whole genome shotgun (WGS) entry which is preliminary data.</text>
</comment>
<accession>A0A8J2M5B0</accession>
<feature type="domain" description="Potassium channel" evidence="11">
    <location>
        <begin position="124"/>
        <end position="181"/>
    </location>
</feature>
<keyword evidence="13" id="KW-1185">Reference proteome</keyword>
<comment type="subcellular location">
    <subcellularLocation>
        <location evidence="1">Membrane</location>
        <topology evidence="1">Multi-pass membrane protein</topology>
    </subcellularLocation>
</comment>
<comment type="similarity">
    <text evidence="8">Belongs to the two pore domain potassium channel (TC 1.A.1.8) family.</text>
</comment>
<dbReference type="GO" id="GO:0030322">
    <property type="term" value="P:stabilization of membrane potential"/>
    <property type="evidence" value="ECO:0007669"/>
    <property type="project" value="TreeGrafter"/>
</dbReference>
<proteinExistence type="inferred from homology"/>
<feature type="region of interest" description="Disordered" evidence="9">
    <location>
        <begin position="406"/>
        <end position="453"/>
    </location>
</feature>
<feature type="transmembrane region" description="Helical" evidence="10">
    <location>
        <begin position="283"/>
        <end position="308"/>
    </location>
</feature>
<protein>
    <recommendedName>
        <fullName evidence="11">Potassium channel domain-containing protein</fullName>
    </recommendedName>
</protein>
<evidence type="ECO:0000256" key="2">
    <source>
        <dbReference type="ARBA" id="ARBA00022448"/>
    </source>
</evidence>
<evidence type="ECO:0000256" key="7">
    <source>
        <dbReference type="ARBA" id="ARBA00023303"/>
    </source>
</evidence>
<sequence>MKVYNSDSFQYAKLALPHVILVAVTCVYAIAGAWIFYSLESSHEDKLKKIGIQKIDELRKEFIEMLWMKRKELKRTEMDSWTHVVDVKLQIFNEYLYKAFKKHYVSSFYRRKSKHQPKLIRSKKIWTASNAIIFATTTMATIGYGNVVPITSYGRIACIIFTLFGVPLAIITIGDLGKFLSECVVWLNTKMKKCCPSLKCNAELKSKKSNKTMKELSNWDDELDGIEVPLVFAFFIPLFYIAFGGYLFASLEPWSYMDAFYFCFVSITTIGFGDLVPESEKYALLMLIYLGLGLVLTTMCSDLVGIQYKRKFHYFGRNFRDTDIAQLLKRKEMIEDGLTVDQNDEFLKLFLKQLQEGTVSIEESRWHLCNNVLETPTTANYDISDDSNSGGLQCVFNEEIESNEFLNKTNPSEIAGQSRKDEFPAPNSSIFTRTQTSPSSQPSTSSQQQLPTMNSSSISVAFVSPSSRVTGLTCMMEQDSYAGMLNETKKLFSKPENRATEMSLNDSTMGTYENEDYPIEHEQVVSDKYGSFSKLSQPSSSILSSTGRSTQTIRPSKLDLDTCELVESTNTISKILPEEDVQQPIIYYQNIPIHSLHQKTVEMENVLQNLFNAPESIISHKLPPSVVDNNYCFVIDGETIGSDTILHDDIHWSHTSRRTQYFYSNDLRSFHRVNCIKAKGKIIAVKVIGSQRQIFSTLHSIRTTPIHQSQSINSIPPRSVSSISGFHRDTIPLTQVYVVTQIYSFWKTCPSFRRIVTLLDRVNENDAENNDFQKRIFVQHIWHNAKQRDKERVKHEFNRDPARLLRPETNKTSMKLASNNIFSERRKML</sequence>
<dbReference type="GO" id="GO:0005886">
    <property type="term" value="C:plasma membrane"/>
    <property type="evidence" value="ECO:0007669"/>
    <property type="project" value="TreeGrafter"/>
</dbReference>
<evidence type="ECO:0000313" key="13">
    <source>
        <dbReference type="Proteomes" id="UP000746747"/>
    </source>
</evidence>
<feature type="transmembrane region" description="Helical" evidence="10">
    <location>
        <begin position="259"/>
        <end position="276"/>
    </location>
</feature>